<keyword evidence="2" id="KW-1133">Transmembrane helix</keyword>
<sequence>MDRQPHRAGVGQHRRGSRPPHAALPRRLRCGEGGGLHDLGDRLRVRAHERDAGLRDRTTCLLLERLRRTARDVPLHRLASGGLEARRMIRSRSLRRDTTGVTIVEFAIVAPVLLALIFGILDLGHGLYMRSVLQGAVQDAGRDAGLESGQAAQADIDASVKASVQAVMPFIPDEDIAIERSNYQAFSDVGTPEDFDDTNGNDTYDAGECFTDQNGNAQWDSDVGAAGLGGADDIVHYQVTVTYDRIFPLWSMIGLPQQDTAQATTVMRNQPFGVQEGRTSVRVCP</sequence>
<name>A0A4Q2KNP7_9SPHN</name>
<evidence type="ECO:0000256" key="1">
    <source>
        <dbReference type="SAM" id="MobiDB-lite"/>
    </source>
</evidence>
<dbReference type="OrthoDB" id="7306064at2"/>
<feature type="region of interest" description="Disordered" evidence="1">
    <location>
        <begin position="1"/>
        <end position="26"/>
    </location>
</feature>
<evidence type="ECO:0000313" key="5">
    <source>
        <dbReference type="Proteomes" id="UP000293623"/>
    </source>
</evidence>
<evidence type="ECO:0000259" key="3">
    <source>
        <dbReference type="Pfam" id="PF07811"/>
    </source>
</evidence>
<reference evidence="4 5" key="1">
    <citation type="submission" date="2019-01" db="EMBL/GenBank/DDBJ databases">
        <title>Altererythrobacter rhizovicinus sp. nov., isolated from the rhizosphere soil of Haloxylon ammodendron.</title>
        <authorList>
            <person name="Li H.-P."/>
            <person name="Gou J.-Y."/>
            <person name="Yao D."/>
            <person name="Han Q.-Q."/>
            <person name="Shao K.-Z."/>
            <person name="Zhao Q."/>
            <person name="Zhang J.-L."/>
        </authorList>
    </citation>
    <scope>NUCLEOTIDE SEQUENCE [LARGE SCALE GENOMIC DNA]</scope>
    <source>
        <strain evidence="4 5">AY-3R</strain>
    </source>
</reference>
<comment type="caution">
    <text evidence="4">The sequence shown here is derived from an EMBL/GenBank/DDBJ whole genome shotgun (WGS) entry which is preliminary data.</text>
</comment>
<proteinExistence type="predicted"/>
<accession>A0A4Q2KNP7</accession>
<feature type="transmembrane region" description="Helical" evidence="2">
    <location>
        <begin position="98"/>
        <end position="121"/>
    </location>
</feature>
<feature type="domain" description="TadE-like" evidence="3">
    <location>
        <begin position="100"/>
        <end position="142"/>
    </location>
</feature>
<keyword evidence="2" id="KW-0472">Membrane</keyword>
<evidence type="ECO:0000256" key="2">
    <source>
        <dbReference type="SAM" id="Phobius"/>
    </source>
</evidence>
<protein>
    <submittedName>
        <fullName evidence="4">Pilus assembly protein</fullName>
    </submittedName>
</protein>
<feature type="compositionally biased region" description="Basic residues" evidence="1">
    <location>
        <begin position="12"/>
        <end position="26"/>
    </location>
</feature>
<keyword evidence="2" id="KW-0812">Transmembrane</keyword>
<organism evidence="4 5">
    <name type="scientific">Pelagerythrobacter rhizovicinus</name>
    <dbReference type="NCBI Taxonomy" id="2268576"/>
    <lineage>
        <taxon>Bacteria</taxon>
        <taxon>Pseudomonadati</taxon>
        <taxon>Pseudomonadota</taxon>
        <taxon>Alphaproteobacteria</taxon>
        <taxon>Sphingomonadales</taxon>
        <taxon>Erythrobacteraceae</taxon>
        <taxon>Pelagerythrobacter</taxon>
    </lineage>
</organism>
<dbReference type="InterPro" id="IPR012495">
    <property type="entry name" value="TadE-like_dom"/>
</dbReference>
<gene>
    <name evidence="4" type="ORF">ETX26_05015</name>
</gene>
<dbReference type="Proteomes" id="UP000293623">
    <property type="component" value="Unassembled WGS sequence"/>
</dbReference>
<evidence type="ECO:0000313" key="4">
    <source>
        <dbReference type="EMBL" id="RXZ66077.1"/>
    </source>
</evidence>
<dbReference type="Pfam" id="PF07811">
    <property type="entry name" value="TadE"/>
    <property type="match status" value="1"/>
</dbReference>
<keyword evidence="5" id="KW-1185">Reference proteome</keyword>
<dbReference type="AlphaFoldDB" id="A0A4Q2KNP7"/>
<dbReference type="EMBL" id="SDPV01000001">
    <property type="protein sequence ID" value="RXZ66077.1"/>
    <property type="molecule type" value="Genomic_DNA"/>
</dbReference>